<dbReference type="AlphaFoldDB" id="A0A0R3UDB6"/>
<name>A0A0R3UDB6_MESCO</name>
<dbReference type="EMBL" id="UXSR01002689">
    <property type="protein sequence ID" value="VDD78912.1"/>
    <property type="molecule type" value="Genomic_DNA"/>
</dbReference>
<protein>
    <submittedName>
        <fullName evidence="3">Mab-21 domain-containing protein</fullName>
    </submittedName>
</protein>
<keyword evidence="2" id="KW-1185">Reference proteome</keyword>
<sequence>MPTSLLAQQRDERPYSYSALSKVRIPVLPDDTKLTLDQVKCILLDVLIDNHADVFRAASVLTVPLFGDEFSKIEPFEYVVTEPPELQKAGTRLMEGLECNECIALNDLYSEWGDEQVQAQVIANTVFLAALTSPYIVIAPSSKFTSWTNQKWPMSDIAKCKAIRPVDGELLKLMWVKIRRDYAKWELGGVVSRVIAQKCVCYFRRRDFYPYDAVRDEAFRWMNFGVYFALFSPYRKLMNFLKSKGKTLSDLHELIPAPFIANFKAAVERRRSDLEASPCWYSYSHALNTGFVREFSLRNCPDIAYFGKALKDLWSDVNATVGDVPGVQLSEEIKKQLCEYAKNVVREWQAATPVRAERQSSVQGSMSVWRRRV</sequence>
<dbReference type="WBParaSite" id="MCOS_0000491401-mRNA-1">
    <property type="protein sequence ID" value="MCOS_0000491401-mRNA-1"/>
    <property type="gene ID" value="MCOS_0000491401"/>
</dbReference>
<evidence type="ECO:0000313" key="2">
    <source>
        <dbReference type="Proteomes" id="UP000267029"/>
    </source>
</evidence>
<dbReference type="Proteomes" id="UP000267029">
    <property type="component" value="Unassembled WGS sequence"/>
</dbReference>
<evidence type="ECO:0000313" key="3">
    <source>
        <dbReference type="WBParaSite" id="MCOS_0000491401-mRNA-1"/>
    </source>
</evidence>
<evidence type="ECO:0000313" key="1">
    <source>
        <dbReference type="EMBL" id="VDD78912.1"/>
    </source>
</evidence>
<organism evidence="3">
    <name type="scientific">Mesocestoides corti</name>
    <name type="common">Flatworm</name>
    <dbReference type="NCBI Taxonomy" id="53468"/>
    <lineage>
        <taxon>Eukaryota</taxon>
        <taxon>Metazoa</taxon>
        <taxon>Spiralia</taxon>
        <taxon>Lophotrochozoa</taxon>
        <taxon>Platyhelminthes</taxon>
        <taxon>Cestoda</taxon>
        <taxon>Eucestoda</taxon>
        <taxon>Cyclophyllidea</taxon>
        <taxon>Mesocestoididae</taxon>
        <taxon>Mesocestoides</taxon>
    </lineage>
</organism>
<reference evidence="3" key="1">
    <citation type="submission" date="2017-02" db="UniProtKB">
        <authorList>
            <consortium name="WormBaseParasite"/>
        </authorList>
    </citation>
    <scope>IDENTIFICATION</scope>
</reference>
<reference evidence="1 2" key="2">
    <citation type="submission" date="2018-10" db="EMBL/GenBank/DDBJ databases">
        <authorList>
            <consortium name="Pathogen Informatics"/>
        </authorList>
    </citation>
    <scope>NUCLEOTIDE SEQUENCE [LARGE SCALE GENOMIC DNA]</scope>
</reference>
<gene>
    <name evidence="1" type="ORF">MCOS_LOCUS4915</name>
</gene>
<accession>A0A0R3UDB6</accession>
<proteinExistence type="predicted"/>